<dbReference type="KEGG" id="noy:EXE57_17480"/>
<organism evidence="2 3">
    <name type="scientific">Nocardioides euryhalodurans</name>
    <dbReference type="NCBI Taxonomy" id="2518370"/>
    <lineage>
        <taxon>Bacteria</taxon>
        <taxon>Bacillati</taxon>
        <taxon>Actinomycetota</taxon>
        <taxon>Actinomycetes</taxon>
        <taxon>Propionibacteriales</taxon>
        <taxon>Nocardioidaceae</taxon>
        <taxon>Nocardioides</taxon>
    </lineage>
</organism>
<evidence type="ECO:0000313" key="3">
    <source>
        <dbReference type="Proteomes" id="UP000294894"/>
    </source>
</evidence>
<keyword evidence="3" id="KW-1185">Reference proteome</keyword>
<gene>
    <name evidence="2" type="ORF">EXE57_17480</name>
</gene>
<dbReference type="RefSeq" id="WP_135079730.1">
    <property type="nucleotide sequence ID" value="NZ_CP038267.1"/>
</dbReference>
<dbReference type="EMBL" id="CP038267">
    <property type="protein sequence ID" value="QBR93875.1"/>
    <property type="molecule type" value="Genomic_DNA"/>
</dbReference>
<proteinExistence type="predicted"/>
<keyword evidence="1" id="KW-0812">Transmembrane</keyword>
<feature type="transmembrane region" description="Helical" evidence="1">
    <location>
        <begin position="191"/>
        <end position="211"/>
    </location>
</feature>
<feature type="transmembrane region" description="Helical" evidence="1">
    <location>
        <begin position="76"/>
        <end position="96"/>
    </location>
</feature>
<evidence type="ECO:0000313" key="2">
    <source>
        <dbReference type="EMBL" id="QBR93875.1"/>
    </source>
</evidence>
<feature type="transmembrane region" description="Helical" evidence="1">
    <location>
        <begin position="161"/>
        <end position="184"/>
    </location>
</feature>
<keyword evidence="1" id="KW-1133">Transmembrane helix</keyword>
<name>A0A4P7GNT0_9ACTN</name>
<sequence length="269" mass="28494">MTTTTSPTVLAAARGPLADLRGIALGRVIRVELRKMFDTRSGFWLMASIVILGVLATVGTVLFAPEEELTHNTFAAAIGFPMTIVLPIIAILSITGEWSQRTGLTTFTLVPHRGRVLLAKTVSSVIVGIAAMLLALVVGVVGNVVGTAITGTDLVWDLSVAQFGTIVVGSLLCLLTGTMLGMVIRNSPGALVTYFVMTLVLPTVFGILATSQPDFVDVRPWVDAELARSFLFEGPPTGEQWAQVAVTATLWLVLPALLGLRAALRSEVK</sequence>
<evidence type="ECO:0000256" key="1">
    <source>
        <dbReference type="SAM" id="Phobius"/>
    </source>
</evidence>
<feature type="transmembrane region" description="Helical" evidence="1">
    <location>
        <begin position="241"/>
        <end position="264"/>
    </location>
</feature>
<feature type="transmembrane region" description="Helical" evidence="1">
    <location>
        <begin position="117"/>
        <end position="141"/>
    </location>
</feature>
<protein>
    <submittedName>
        <fullName evidence="2">ABC transporter permease</fullName>
    </submittedName>
</protein>
<reference evidence="2 3" key="1">
    <citation type="submission" date="2019-03" db="EMBL/GenBank/DDBJ databases">
        <title>Three New Species of Nocardioides, Nocardioides euryhalodurans sp. nov., Nocardioides seonyuensis sp. nov. and Nocardioides eburneoflavus sp. nov., Iolated from Soil.</title>
        <authorList>
            <person name="Roh S.G."/>
            <person name="Lee C."/>
            <person name="Kim M.-K."/>
            <person name="Kim S.B."/>
        </authorList>
    </citation>
    <scope>NUCLEOTIDE SEQUENCE [LARGE SCALE GENOMIC DNA]</scope>
    <source>
        <strain evidence="2 3">MMS17-SY117</strain>
    </source>
</reference>
<dbReference type="OrthoDB" id="3822725at2"/>
<keyword evidence="1" id="KW-0472">Membrane</keyword>
<dbReference type="Proteomes" id="UP000294894">
    <property type="component" value="Chromosome"/>
</dbReference>
<dbReference type="AlphaFoldDB" id="A0A4P7GNT0"/>
<accession>A0A4P7GNT0</accession>
<feature type="transmembrane region" description="Helical" evidence="1">
    <location>
        <begin position="43"/>
        <end position="64"/>
    </location>
</feature>